<organism evidence="2 3">
    <name type="scientific">Pleurodeles waltl</name>
    <name type="common">Iberian ribbed newt</name>
    <dbReference type="NCBI Taxonomy" id="8319"/>
    <lineage>
        <taxon>Eukaryota</taxon>
        <taxon>Metazoa</taxon>
        <taxon>Chordata</taxon>
        <taxon>Craniata</taxon>
        <taxon>Vertebrata</taxon>
        <taxon>Euteleostomi</taxon>
        <taxon>Amphibia</taxon>
        <taxon>Batrachia</taxon>
        <taxon>Caudata</taxon>
        <taxon>Salamandroidea</taxon>
        <taxon>Salamandridae</taxon>
        <taxon>Pleurodelinae</taxon>
        <taxon>Pleurodeles</taxon>
    </lineage>
</organism>
<keyword evidence="3" id="KW-1185">Reference proteome</keyword>
<proteinExistence type="predicted"/>
<sequence length="81" mass="8612">MTVAKGVSGPDADHGRAKVPHCRAGSRHGTEAGRAAVLDVEMLESTRAVIDQEPHMFALHGVHLPLLMACRGIRKFTGEGV</sequence>
<protein>
    <submittedName>
        <fullName evidence="2">Uncharacterized protein</fullName>
    </submittedName>
</protein>
<dbReference type="EMBL" id="JANPWB010000014">
    <property type="protein sequence ID" value="KAJ1097167.1"/>
    <property type="molecule type" value="Genomic_DNA"/>
</dbReference>
<dbReference type="AlphaFoldDB" id="A0AAV7M0H3"/>
<name>A0AAV7M0H3_PLEWA</name>
<evidence type="ECO:0000313" key="3">
    <source>
        <dbReference type="Proteomes" id="UP001066276"/>
    </source>
</evidence>
<feature type="region of interest" description="Disordered" evidence="1">
    <location>
        <begin position="1"/>
        <end position="30"/>
    </location>
</feature>
<feature type="compositionally biased region" description="Basic residues" evidence="1">
    <location>
        <begin position="17"/>
        <end position="26"/>
    </location>
</feature>
<reference evidence="2" key="1">
    <citation type="journal article" date="2022" name="bioRxiv">
        <title>Sequencing and chromosome-scale assembly of the giantPleurodeles waltlgenome.</title>
        <authorList>
            <person name="Brown T."/>
            <person name="Elewa A."/>
            <person name="Iarovenko S."/>
            <person name="Subramanian E."/>
            <person name="Araus A.J."/>
            <person name="Petzold A."/>
            <person name="Susuki M."/>
            <person name="Suzuki K.-i.T."/>
            <person name="Hayashi T."/>
            <person name="Toyoda A."/>
            <person name="Oliveira C."/>
            <person name="Osipova E."/>
            <person name="Leigh N.D."/>
            <person name="Simon A."/>
            <person name="Yun M.H."/>
        </authorList>
    </citation>
    <scope>NUCLEOTIDE SEQUENCE</scope>
    <source>
        <strain evidence="2">20211129_DDA</strain>
        <tissue evidence="2">Liver</tissue>
    </source>
</reference>
<evidence type="ECO:0000313" key="2">
    <source>
        <dbReference type="EMBL" id="KAJ1097167.1"/>
    </source>
</evidence>
<evidence type="ECO:0000256" key="1">
    <source>
        <dbReference type="SAM" id="MobiDB-lite"/>
    </source>
</evidence>
<gene>
    <name evidence="2" type="ORF">NDU88_002293</name>
</gene>
<dbReference type="Proteomes" id="UP001066276">
    <property type="component" value="Chromosome 10"/>
</dbReference>
<comment type="caution">
    <text evidence="2">The sequence shown here is derived from an EMBL/GenBank/DDBJ whole genome shotgun (WGS) entry which is preliminary data.</text>
</comment>
<accession>A0AAV7M0H3</accession>